<keyword evidence="4" id="KW-1185">Reference proteome</keyword>
<dbReference type="Gene3D" id="3.30.530.20">
    <property type="match status" value="1"/>
</dbReference>
<evidence type="ECO:0000256" key="1">
    <source>
        <dbReference type="ARBA" id="ARBA00006817"/>
    </source>
</evidence>
<evidence type="ECO:0000313" key="4">
    <source>
        <dbReference type="Proteomes" id="UP000192610"/>
    </source>
</evidence>
<dbReference type="SUPFAM" id="SSF55961">
    <property type="entry name" value="Bet v1-like"/>
    <property type="match status" value="1"/>
</dbReference>
<gene>
    <name evidence="3" type="ORF">A4H97_33075</name>
</gene>
<evidence type="ECO:0000313" key="3">
    <source>
        <dbReference type="EMBL" id="OQP44997.1"/>
    </source>
</evidence>
<protein>
    <submittedName>
        <fullName evidence="3">Polyketide cyclase</fullName>
    </submittedName>
</protein>
<sequence length="150" mass="16746">MSNNSVSLHRMIKTSPEKVYRAFTEALAIASWLPPYGFLCSVQEMNVKTGGTFKMSFTNFTTGNGHSFGGTYVEVKPNEFLKYTDKFDDPNLPGEMITSVWIKKTIAGTELKVEQTGIPPQIPAEMCYLGWQDSLDKLIKLVEPNIPDGM</sequence>
<comment type="caution">
    <text evidence="3">The sequence shown here is derived from an EMBL/GenBank/DDBJ whole genome shotgun (WGS) entry which is preliminary data.</text>
</comment>
<dbReference type="InterPro" id="IPR023393">
    <property type="entry name" value="START-like_dom_sf"/>
</dbReference>
<name>A0A1V9EFS1_9BACT</name>
<proteinExistence type="inferred from homology"/>
<dbReference type="Proteomes" id="UP000192610">
    <property type="component" value="Unassembled WGS sequence"/>
</dbReference>
<feature type="domain" description="Activator of Hsp90 ATPase homologue 1/2-like C-terminal" evidence="2">
    <location>
        <begin position="13"/>
        <end position="143"/>
    </location>
</feature>
<dbReference type="OrthoDB" id="9786557at2"/>
<evidence type="ECO:0000259" key="2">
    <source>
        <dbReference type="Pfam" id="PF08327"/>
    </source>
</evidence>
<comment type="similarity">
    <text evidence="1">Belongs to the AHA1 family.</text>
</comment>
<accession>A0A1V9EFS1</accession>
<organism evidence="3 4">
    <name type="scientific">Niastella yeongjuensis</name>
    <dbReference type="NCBI Taxonomy" id="354355"/>
    <lineage>
        <taxon>Bacteria</taxon>
        <taxon>Pseudomonadati</taxon>
        <taxon>Bacteroidota</taxon>
        <taxon>Chitinophagia</taxon>
        <taxon>Chitinophagales</taxon>
        <taxon>Chitinophagaceae</taxon>
        <taxon>Niastella</taxon>
    </lineage>
</organism>
<dbReference type="InterPro" id="IPR013538">
    <property type="entry name" value="ASHA1/2-like_C"/>
</dbReference>
<dbReference type="EMBL" id="LVXG01000033">
    <property type="protein sequence ID" value="OQP44997.1"/>
    <property type="molecule type" value="Genomic_DNA"/>
</dbReference>
<dbReference type="AlphaFoldDB" id="A0A1V9EFS1"/>
<dbReference type="CDD" id="cd08895">
    <property type="entry name" value="SRPBCC_CalC_Aha1-like_2"/>
    <property type="match status" value="1"/>
</dbReference>
<dbReference type="Pfam" id="PF08327">
    <property type="entry name" value="AHSA1"/>
    <property type="match status" value="1"/>
</dbReference>
<dbReference type="RefSeq" id="WP_081202437.1">
    <property type="nucleotide sequence ID" value="NZ_FOCZ01000027.1"/>
</dbReference>
<reference evidence="4" key="1">
    <citation type="submission" date="2016-04" db="EMBL/GenBank/DDBJ databases">
        <authorList>
            <person name="Chen L."/>
            <person name="Zhuang W."/>
            <person name="Wang G."/>
        </authorList>
    </citation>
    <scope>NUCLEOTIDE SEQUENCE [LARGE SCALE GENOMIC DNA]</scope>
    <source>
        <strain evidence="4">17621</strain>
    </source>
</reference>
<dbReference type="STRING" id="354355.SAMN05660816_06900"/>